<evidence type="ECO:0000259" key="4">
    <source>
        <dbReference type="Pfam" id="PF21771"/>
    </source>
</evidence>
<dbReference type="AlphaFoldDB" id="A0A8S3YHX3"/>
<dbReference type="InterPro" id="IPR049270">
    <property type="entry name" value="CFAP58_CC"/>
</dbReference>
<evidence type="ECO:0000256" key="3">
    <source>
        <dbReference type="SAM" id="MobiDB-lite"/>
    </source>
</evidence>
<reference evidence="5" key="1">
    <citation type="submission" date="2021-04" db="EMBL/GenBank/DDBJ databases">
        <authorList>
            <consortium name="Molecular Ecology Group"/>
        </authorList>
    </citation>
    <scope>NUCLEOTIDE SEQUENCE</scope>
</reference>
<evidence type="ECO:0000313" key="5">
    <source>
        <dbReference type="EMBL" id="CAG5115948.1"/>
    </source>
</evidence>
<dbReference type="PANTHER" id="PTHR32083:SF34">
    <property type="entry name" value="COILED-COIL DOMAIN-CONTAINING PROTEIN 146"/>
    <property type="match status" value="1"/>
</dbReference>
<dbReference type="Gene3D" id="1.20.5.170">
    <property type="match status" value="1"/>
</dbReference>
<dbReference type="GO" id="GO:0005856">
    <property type="term" value="C:cytoskeleton"/>
    <property type="evidence" value="ECO:0007669"/>
    <property type="project" value="TreeGrafter"/>
</dbReference>
<name>A0A8S3YHX3_9EUPU</name>
<feature type="compositionally biased region" description="Acidic residues" evidence="3">
    <location>
        <begin position="39"/>
        <end position="57"/>
    </location>
</feature>
<feature type="coiled-coil region" evidence="2">
    <location>
        <begin position="724"/>
        <end position="782"/>
    </location>
</feature>
<feature type="region of interest" description="Disordered" evidence="3">
    <location>
        <begin position="967"/>
        <end position="1007"/>
    </location>
</feature>
<dbReference type="EMBL" id="CAJHNH020000187">
    <property type="protein sequence ID" value="CAG5115948.1"/>
    <property type="molecule type" value="Genomic_DNA"/>
</dbReference>
<dbReference type="Proteomes" id="UP000678393">
    <property type="component" value="Unassembled WGS sequence"/>
</dbReference>
<feature type="region of interest" description="Disordered" evidence="3">
    <location>
        <begin position="1"/>
        <end position="59"/>
    </location>
</feature>
<gene>
    <name evidence="5" type="ORF">CUNI_LOCUS1506</name>
</gene>
<feature type="domain" description="Cilia- and flagella-associated protein 58 central coiled coil" evidence="4">
    <location>
        <begin position="450"/>
        <end position="746"/>
    </location>
</feature>
<evidence type="ECO:0000256" key="2">
    <source>
        <dbReference type="SAM" id="Coils"/>
    </source>
</evidence>
<evidence type="ECO:0000256" key="1">
    <source>
        <dbReference type="ARBA" id="ARBA00023054"/>
    </source>
</evidence>
<feature type="compositionally biased region" description="Polar residues" evidence="3">
    <location>
        <begin position="1"/>
        <end position="11"/>
    </location>
</feature>
<feature type="compositionally biased region" description="Acidic residues" evidence="3">
    <location>
        <begin position="14"/>
        <end position="31"/>
    </location>
</feature>
<comment type="caution">
    <text evidence="5">The sequence shown here is derived from an EMBL/GenBank/DDBJ whole genome shotgun (WGS) entry which is preliminary data.</text>
</comment>
<proteinExistence type="predicted"/>
<organism evidence="5 6">
    <name type="scientific">Candidula unifasciata</name>
    <dbReference type="NCBI Taxonomy" id="100452"/>
    <lineage>
        <taxon>Eukaryota</taxon>
        <taxon>Metazoa</taxon>
        <taxon>Spiralia</taxon>
        <taxon>Lophotrochozoa</taxon>
        <taxon>Mollusca</taxon>
        <taxon>Gastropoda</taxon>
        <taxon>Heterobranchia</taxon>
        <taxon>Euthyneura</taxon>
        <taxon>Panpulmonata</taxon>
        <taxon>Eupulmonata</taxon>
        <taxon>Stylommatophora</taxon>
        <taxon>Helicina</taxon>
        <taxon>Helicoidea</taxon>
        <taxon>Geomitridae</taxon>
        <taxon>Candidula</taxon>
    </lineage>
</organism>
<keyword evidence="1 2" id="KW-0175">Coiled coil</keyword>
<dbReference type="PANTHER" id="PTHR32083">
    <property type="entry name" value="CILIA AND FLAGELLA-ASSOCIATED PROTEIN 58-RELATED"/>
    <property type="match status" value="1"/>
</dbReference>
<feature type="coiled-coil region" evidence="2">
    <location>
        <begin position="584"/>
        <end position="681"/>
    </location>
</feature>
<dbReference type="OrthoDB" id="10262929at2759"/>
<protein>
    <recommendedName>
        <fullName evidence="4">Cilia- and flagella-associated protein 58 central coiled coil domain-containing protein</fullName>
    </recommendedName>
</protein>
<accession>A0A8S3YHX3</accession>
<evidence type="ECO:0000313" key="6">
    <source>
        <dbReference type="Proteomes" id="UP000678393"/>
    </source>
</evidence>
<keyword evidence="6" id="KW-1185">Reference proteome</keyword>
<sequence length="1007" mass="118312">MMSDNISQGKTSDSEPEEESVEDEAEELEDEISWHEDESKEEDLLESELTEDEDNVEDEKPTIQLLHYVEEDQVVISALPPHILKQEGNQLEVSSSPAFQSLDTLFKEGKLTGTKTAFLKAKYTYLHETLKSTRERETQLLQDAKNFANELDRQRVELEKADNFPDNSNTEVSKMREQLLKYYNELAQTEERQYQLEYKIESLEEEKKIVEREYNRLPKQGEVEKKIKELQNTCEELRREIVQRQTEVKTLTEDLESTQRQTANDQKEFEKLNDEVERLKAELVQVSTLPAHTAKESDRISRKKNEVTAKIEVLITEYQDLVEMAKSLETQRKALEEEKLFADIELENEKAKLNDNERQLAALLRDSELLKEREITLLGDKANLDLNFRHLQMEKKTQHEIHTRKVREKDRDMRLLKKAKLQLKVAEENLGHIKSIHDKVKSQVNALPKDDGSLLKKREELLKEVEQAKRALAQQNSLTAVEHVKLEASAAEEQNLLYEQSDLRIEVVELTRLAAIKADEREQKARDFMRAEMKYHRAVEDLKTKKLQIHDHQKKFQEMQLKLKEFAKLYDLIKTERNKCVNLIQTSTQKAAEMREKIKILQNEIEIIRTAAVQKDKNLQKQRLKHMNAIVMRDSLRNEMSKQQQLQEEMRENREQQKMEMAKLNLMINQGEEQMVKLRKRYEENVQHRNDRGIKLIERNEEVCIFYEKVNVQDQMIRNGNVELKSREEEIRFLELQLQEEKRAVQLLQKTMPNKVNTEKELVNLQIQLQQCQDLVIGLEKNLENPFDETRVRYLPGKDLAPLEIQRKVEELETRLAEKEEKLLEKDLVLDQVERVLGRVQHKAEAGRTDTLNLAKNVNEIQARIKDITRKMMAVVSELSMNQAQAMKLQQEVKEKEAELEQCYLRMEKGEPPSQEIELEWLKLVWSAQRSIEEQEARRQMEEEEALYQTAGGMYTTAEPRPNAYIPTDESELPIPRPYGGHAPFKPTEQGSTMRHIRKPVPKPIEI</sequence>
<feature type="coiled-coil region" evidence="2">
    <location>
        <begin position="879"/>
        <end position="945"/>
    </location>
</feature>
<dbReference type="Pfam" id="PF21771">
    <property type="entry name" value="CFAP58_CC"/>
    <property type="match status" value="1"/>
</dbReference>
<feature type="coiled-coil region" evidence="2">
    <location>
        <begin position="141"/>
        <end position="373"/>
    </location>
</feature>